<evidence type="ECO:0000313" key="2">
    <source>
        <dbReference type="Proteomes" id="UP000198211"/>
    </source>
</evidence>
<sequence length="148" mass="16933">MFQLHSAPLDFNDSSEIERLRARHRLLSRRQQNSTPVATIEDLDVDEGRRRKVSAKWRQQQSDDHWVEATHSETHTSFNAFNFSSCPEAFDQPSTLTDKPLSCNNLQQNFSNVEDAVTSMGFNVREWVPGMQQRSPLGPNVPSQSQCN</sequence>
<dbReference type="EMBL" id="NBNE01003042">
    <property type="protein sequence ID" value="OWZ08733.1"/>
    <property type="molecule type" value="Genomic_DNA"/>
</dbReference>
<evidence type="ECO:0000313" key="1">
    <source>
        <dbReference type="EMBL" id="OWZ08733.1"/>
    </source>
</evidence>
<keyword evidence="2" id="KW-1185">Reference proteome</keyword>
<gene>
    <name evidence="1" type="ORF">PHMEG_00018676</name>
</gene>
<protein>
    <submittedName>
        <fullName evidence="1">Uncharacterized protein</fullName>
    </submittedName>
</protein>
<proteinExistence type="predicted"/>
<comment type="caution">
    <text evidence="1">The sequence shown here is derived from an EMBL/GenBank/DDBJ whole genome shotgun (WGS) entry which is preliminary data.</text>
</comment>
<organism evidence="1 2">
    <name type="scientific">Phytophthora megakarya</name>
    <dbReference type="NCBI Taxonomy" id="4795"/>
    <lineage>
        <taxon>Eukaryota</taxon>
        <taxon>Sar</taxon>
        <taxon>Stramenopiles</taxon>
        <taxon>Oomycota</taxon>
        <taxon>Peronosporomycetes</taxon>
        <taxon>Peronosporales</taxon>
        <taxon>Peronosporaceae</taxon>
        <taxon>Phytophthora</taxon>
    </lineage>
</organism>
<dbReference type="Proteomes" id="UP000198211">
    <property type="component" value="Unassembled WGS sequence"/>
</dbReference>
<reference evidence="2" key="1">
    <citation type="submission" date="2017-03" db="EMBL/GenBank/DDBJ databases">
        <title>Phytopthora megakarya and P. palmivora, two closely related causual agents of cacao black pod achieved similar genome size and gene model numbers by different mechanisms.</title>
        <authorList>
            <person name="Ali S."/>
            <person name="Shao J."/>
            <person name="Larry D.J."/>
            <person name="Kronmiller B."/>
            <person name="Shen D."/>
            <person name="Strem M.D."/>
            <person name="Melnick R.L."/>
            <person name="Guiltinan M.J."/>
            <person name="Tyler B.M."/>
            <person name="Meinhardt L.W."/>
            <person name="Bailey B.A."/>
        </authorList>
    </citation>
    <scope>NUCLEOTIDE SEQUENCE [LARGE SCALE GENOMIC DNA]</scope>
    <source>
        <strain evidence="2">zdho120</strain>
    </source>
</reference>
<dbReference type="OrthoDB" id="93168at2759"/>
<name>A0A225VTH3_9STRA</name>
<accession>A0A225VTH3</accession>
<dbReference type="AlphaFoldDB" id="A0A225VTH3"/>